<name>A0A0N4WAJ3_HAEPC</name>
<gene>
    <name evidence="3" type="ORF">HPLM_LOCUS7398</name>
</gene>
<dbReference type="Pfam" id="PF00753">
    <property type="entry name" value="Lactamase_B"/>
    <property type="match status" value="1"/>
</dbReference>
<dbReference type="STRING" id="6290.A0A0N4WAJ3"/>
<dbReference type="OrthoDB" id="17458at2759"/>
<keyword evidence="4" id="KW-1185">Reference proteome</keyword>
<protein>
    <submittedName>
        <fullName evidence="5">Lactamase_B domain-containing protein</fullName>
    </submittedName>
</protein>
<dbReference type="InterPro" id="IPR001279">
    <property type="entry name" value="Metallo-B-lactamas"/>
</dbReference>
<dbReference type="Gene3D" id="3.60.15.10">
    <property type="entry name" value="Ribonuclease Z/Hydroxyacylglutathione hydrolase-like"/>
    <property type="match status" value="1"/>
</dbReference>
<accession>A0A0N4WAJ3</accession>
<evidence type="ECO:0000259" key="2">
    <source>
        <dbReference type="Pfam" id="PF00753"/>
    </source>
</evidence>
<keyword evidence="1" id="KW-0812">Transmembrane</keyword>
<organism evidence="5">
    <name type="scientific">Haemonchus placei</name>
    <name type="common">Barber's pole worm</name>
    <dbReference type="NCBI Taxonomy" id="6290"/>
    <lineage>
        <taxon>Eukaryota</taxon>
        <taxon>Metazoa</taxon>
        <taxon>Ecdysozoa</taxon>
        <taxon>Nematoda</taxon>
        <taxon>Chromadorea</taxon>
        <taxon>Rhabditida</taxon>
        <taxon>Rhabditina</taxon>
        <taxon>Rhabditomorpha</taxon>
        <taxon>Strongyloidea</taxon>
        <taxon>Trichostrongylidae</taxon>
        <taxon>Haemonchus</taxon>
    </lineage>
</organism>
<evidence type="ECO:0000313" key="4">
    <source>
        <dbReference type="Proteomes" id="UP000268014"/>
    </source>
</evidence>
<dbReference type="SUPFAM" id="SSF56281">
    <property type="entry name" value="Metallo-hydrolase/oxidoreductase"/>
    <property type="match status" value="1"/>
</dbReference>
<dbReference type="AlphaFoldDB" id="A0A0N4WAJ3"/>
<dbReference type="InterPro" id="IPR036866">
    <property type="entry name" value="RibonucZ/Hydroxyglut_hydro"/>
</dbReference>
<dbReference type="EMBL" id="UZAF01016652">
    <property type="protein sequence ID" value="VDO31782.1"/>
    <property type="molecule type" value="Genomic_DNA"/>
</dbReference>
<keyword evidence="1" id="KW-0472">Membrane</keyword>
<dbReference type="InterPro" id="IPR050662">
    <property type="entry name" value="Sec-metab_biosynth-thioest"/>
</dbReference>
<evidence type="ECO:0000256" key="1">
    <source>
        <dbReference type="SAM" id="Phobius"/>
    </source>
</evidence>
<evidence type="ECO:0000313" key="3">
    <source>
        <dbReference type="EMBL" id="VDO31782.1"/>
    </source>
</evidence>
<dbReference type="PANTHER" id="PTHR23131:SF0">
    <property type="entry name" value="ENDORIBONUCLEASE LACTB2"/>
    <property type="match status" value="1"/>
</dbReference>
<dbReference type="Proteomes" id="UP000268014">
    <property type="component" value="Unassembled WGS sequence"/>
</dbReference>
<proteinExistence type="predicted"/>
<reference evidence="5" key="1">
    <citation type="submission" date="2017-02" db="UniProtKB">
        <authorList>
            <consortium name="WormBaseParasite"/>
        </authorList>
    </citation>
    <scope>IDENTIFICATION</scope>
</reference>
<feature type="transmembrane region" description="Helical" evidence="1">
    <location>
        <begin position="6"/>
        <end position="24"/>
    </location>
</feature>
<dbReference type="WBParaSite" id="HPLM_0000740601-mRNA-1">
    <property type="protein sequence ID" value="HPLM_0000740601-mRNA-1"/>
    <property type="gene ID" value="HPLM_0000740601"/>
</dbReference>
<feature type="domain" description="Metallo-beta-lactamase" evidence="2">
    <location>
        <begin position="66"/>
        <end position="132"/>
    </location>
</feature>
<dbReference type="PANTHER" id="PTHR23131">
    <property type="entry name" value="ENDORIBONUCLEASE LACTB2"/>
    <property type="match status" value="1"/>
</dbReference>
<reference evidence="3 4" key="2">
    <citation type="submission" date="2018-11" db="EMBL/GenBank/DDBJ databases">
        <authorList>
            <consortium name="Pathogen Informatics"/>
        </authorList>
    </citation>
    <scope>NUCLEOTIDE SEQUENCE [LARGE SCALE GENOMIC DNA]</scope>
    <source>
        <strain evidence="3 4">MHpl1</strain>
    </source>
</reference>
<sequence>MHWWVLVKRYFVFFTTCLIGYLKYQYSRRFTKRKPRDDLTPIDDVTQVHPNVIRILGQNPGPFTLQGTNTYLVGSNQKMFLIDAGEPNNPRYIDKLREALGAGTIEGIICTHWHHDHLGGCQSVREHFRTSKGDPPPVYKGKHGSAARKDYCEYIADGHVFRQNGVTLSIIDTKSHDELAELRVQEHMLSAYSNVTVTGRRAEVDGKSST</sequence>
<evidence type="ECO:0000313" key="5">
    <source>
        <dbReference type="WBParaSite" id="HPLM_0000740601-mRNA-1"/>
    </source>
</evidence>
<keyword evidence="1" id="KW-1133">Transmembrane helix</keyword>
<dbReference type="OMA" id="NICAFEE"/>